<sequence>MVLMNASRNARNAASITNRPTCGGSAKKSGLAPTVGWFMSSNPNMIRATNTQFGLICIPNRTVQTQKYGYHATHGGNMG</sequence>
<feature type="compositionally biased region" description="Low complexity" evidence="1">
    <location>
        <begin position="1"/>
        <end position="15"/>
    </location>
</feature>
<evidence type="ECO:0000256" key="1">
    <source>
        <dbReference type="SAM" id="MobiDB-lite"/>
    </source>
</evidence>
<accession>A0A6C0ISY5</accession>
<dbReference type="AlphaFoldDB" id="A0A6C0ISY5"/>
<reference evidence="2" key="1">
    <citation type="journal article" date="2020" name="Nature">
        <title>Giant virus diversity and host interactions through global metagenomics.</title>
        <authorList>
            <person name="Schulz F."/>
            <person name="Roux S."/>
            <person name="Paez-Espino D."/>
            <person name="Jungbluth S."/>
            <person name="Walsh D.A."/>
            <person name="Denef V.J."/>
            <person name="McMahon K.D."/>
            <person name="Konstantinidis K.T."/>
            <person name="Eloe-Fadrosh E.A."/>
            <person name="Kyrpides N.C."/>
            <person name="Woyke T."/>
        </authorList>
    </citation>
    <scope>NUCLEOTIDE SEQUENCE</scope>
    <source>
        <strain evidence="2">GVMAG-M-3300024301-20</strain>
    </source>
</reference>
<evidence type="ECO:0000313" key="2">
    <source>
        <dbReference type="EMBL" id="QHT95700.1"/>
    </source>
</evidence>
<feature type="region of interest" description="Disordered" evidence="1">
    <location>
        <begin position="1"/>
        <end position="29"/>
    </location>
</feature>
<dbReference type="EMBL" id="MN740245">
    <property type="protein sequence ID" value="QHT95700.1"/>
    <property type="molecule type" value="Genomic_DNA"/>
</dbReference>
<name>A0A6C0ISY5_9ZZZZ</name>
<proteinExistence type="predicted"/>
<protein>
    <submittedName>
        <fullName evidence="2">Uncharacterized protein</fullName>
    </submittedName>
</protein>
<organism evidence="2">
    <name type="scientific">viral metagenome</name>
    <dbReference type="NCBI Taxonomy" id="1070528"/>
    <lineage>
        <taxon>unclassified sequences</taxon>
        <taxon>metagenomes</taxon>
        <taxon>organismal metagenomes</taxon>
    </lineage>
</organism>